<reference evidence="2 3" key="1">
    <citation type="journal article" date="2017" name="Genome Biol. Evol.">
        <title>Phytophthora megakarya and P. palmivora, closely related causal agents of cacao black pod rot, underwent increases in genome sizes and gene numbers by different mechanisms.</title>
        <authorList>
            <person name="Ali S.S."/>
            <person name="Shao J."/>
            <person name="Lary D.J."/>
            <person name="Kronmiller B."/>
            <person name="Shen D."/>
            <person name="Strem M.D."/>
            <person name="Amoako-Attah I."/>
            <person name="Akrofi A.Y."/>
            <person name="Begoude B.A."/>
            <person name="Ten Hoopen G.M."/>
            <person name="Coulibaly K."/>
            <person name="Kebe B.I."/>
            <person name="Melnick R.L."/>
            <person name="Guiltinan M.J."/>
            <person name="Tyler B.M."/>
            <person name="Meinhardt L.W."/>
            <person name="Bailey B.A."/>
        </authorList>
    </citation>
    <scope>NUCLEOTIDE SEQUENCE [LARGE SCALE GENOMIC DNA]</scope>
    <source>
        <strain evidence="3">sbr112.9</strain>
    </source>
</reference>
<evidence type="ECO:0000256" key="1">
    <source>
        <dbReference type="SAM" id="Coils"/>
    </source>
</evidence>
<sequence length="423" mass="48030">MEIEIRVVRARVWLSSSLFLHQDGLLSLTRVGGIEHVAHATLRYVEGKHGDQCSITEVAQQQGPQKCYRTVTVVWEEQGTTPGSHCPRFSLPNVVAPGEGDFKAHSKRKSKSQAMLPRLDFQLFVLRSRSCGSISARSRQQTVYIGASGWQLSENDVEALVSSREVVFLTTLQDDLGTLEVKLRCANSKESNTTAAVKGQSSEGQAEAPTGFQINWSSSEALQKDIAKKAQLKVEADKKLIAQLKQTASKAAKLLASRDYLVIHLHRSRAASRIQRRFRLLQRKKLEIITKLRQEEEARIAAKKAQVREKVIIRNRERALAMRLRLLRHISDSRYVFPTSSVSPEDSVQESKRITEHIKAERAKLKEKLAILEIQRQQLATNLTNAFRSNQYSHQKRSDKPFDDELIRAVQELHFTRTYNNQM</sequence>
<proteinExistence type="predicted"/>
<protein>
    <submittedName>
        <fullName evidence="2">Uncharacterized protein</fullName>
    </submittedName>
</protein>
<dbReference type="EMBL" id="NCKW01008349">
    <property type="protein sequence ID" value="POM68186.1"/>
    <property type="molecule type" value="Genomic_DNA"/>
</dbReference>
<comment type="caution">
    <text evidence="2">The sequence shown here is derived from an EMBL/GenBank/DDBJ whole genome shotgun (WGS) entry which is preliminary data.</text>
</comment>
<dbReference type="OrthoDB" id="104149at2759"/>
<evidence type="ECO:0000313" key="2">
    <source>
        <dbReference type="EMBL" id="POM68186.1"/>
    </source>
</evidence>
<feature type="coiled-coil region" evidence="1">
    <location>
        <begin position="355"/>
        <end position="382"/>
    </location>
</feature>
<dbReference type="Proteomes" id="UP000237271">
    <property type="component" value="Unassembled WGS sequence"/>
</dbReference>
<dbReference type="AlphaFoldDB" id="A0A2P4XRK7"/>
<evidence type="ECO:0000313" key="3">
    <source>
        <dbReference type="Proteomes" id="UP000237271"/>
    </source>
</evidence>
<keyword evidence="1" id="KW-0175">Coiled coil</keyword>
<accession>A0A2P4XRK7</accession>
<organism evidence="2 3">
    <name type="scientific">Phytophthora palmivora</name>
    <dbReference type="NCBI Taxonomy" id="4796"/>
    <lineage>
        <taxon>Eukaryota</taxon>
        <taxon>Sar</taxon>
        <taxon>Stramenopiles</taxon>
        <taxon>Oomycota</taxon>
        <taxon>Peronosporomycetes</taxon>
        <taxon>Peronosporales</taxon>
        <taxon>Peronosporaceae</taxon>
        <taxon>Phytophthora</taxon>
    </lineage>
</organism>
<name>A0A2P4XRK7_9STRA</name>
<keyword evidence="3" id="KW-1185">Reference proteome</keyword>
<gene>
    <name evidence="2" type="ORF">PHPALM_15684</name>
</gene>